<gene>
    <name evidence="16" type="ORF">BXYJ_LOCUS9549</name>
</gene>
<feature type="domain" description="Chitin synthase chs-1/2 N-terminal putative transporter" evidence="15">
    <location>
        <begin position="70"/>
        <end position="461"/>
    </location>
</feature>
<evidence type="ECO:0000313" key="16">
    <source>
        <dbReference type="EMBL" id="CAD5227004.1"/>
    </source>
</evidence>
<feature type="transmembrane region" description="Helical" evidence="14">
    <location>
        <begin position="357"/>
        <end position="377"/>
    </location>
</feature>
<dbReference type="EMBL" id="CAJFCV020000004">
    <property type="protein sequence ID" value="CAG9116626.1"/>
    <property type="molecule type" value="Genomic_DNA"/>
</dbReference>
<dbReference type="OrthoDB" id="370884at2759"/>
<evidence type="ECO:0000256" key="5">
    <source>
        <dbReference type="ARBA" id="ARBA00022679"/>
    </source>
</evidence>
<keyword evidence="7 14" id="KW-1133">Transmembrane helix</keyword>
<dbReference type="FunFam" id="3.90.550.10:FF:000139">
    <property type="entry name" value="Chitin synthase 8"/>
    <property type="match status" value="1"/>
</dbReference>
<comment type="caution">
    <text evidence="16">The sequence shown here is derived from an EMBL/GenBank/DDBJ whole genome shotgun (WGS) entry which is preliminary data.</text>
</comment>
<keyword evidence="4" id="KW-0328">Glycosyltransferase</keyword>
<dbReference type="Proteomes" id="UP000582659">
    <property type="component" value="Unassembled WGS sequence"/>
</dbReference>
<evidence type="ECO:0000256" key="9">
    <source>
        <dbReference type="ARBA" id="ARBA00023136"/>
    </source>
</evidence>
<dbReference type="GO" id="GO:0005886">
    <property type="term" value="C:plasma membrane"/>
    <property type="evidence" value="ECO:0007669"/>
    <property type="project" value="UniProtKB-SubCell"/>
</dbReference>
<keyword evidence="5" id="KW-0808">Transferase</keyword>
<feature type="transmembrane region" description="Helical" evidence="14">
    <location>
        <begin position="966"/>
        <end position="985"/>
    </location>
</feature>
<feature type="transmembrane region" description="Helical" evidence="14">
    <location>
        <begin position="908"/>
        <end position="928"/>
    </location>
</feature>
<feature type="transmembrane region" description="Helical" evidence="14">
    <location>
        <begin position="172"/>
        <end position="198"/>
    </location>
</feature>
<dbReference type="InterPro" id="IPR055120">
    <property type="entry name" value="Chs-1/2_IV_N"/>
</dbReference>
<evidence type="ECO:0000256" key="3">
    <source>
        <dbReference type="ARBA" id="ARBA00022475"/>
    </source>
</evidence>
<feature type="transmembrane region" description="Helical" evidence="14">
    <location>
        <begin position="934"/>
        <end position="954"/>
    </location>
</feature>
<keyword evidence="8 13" id="KW-0175">Coiled coil</keyword>
<feature type="transmembrane region" description="Helical" evidence="14">
    <location>
        <begin position="1258"/>
        <end position="1279"/>
    </location>
</feature>
<keyword evidence="17" id="KW-1185">Reference proteome</keyword>
<dbReference type="EC" id="2.4.1.16" evidence="2"/>
<dbReference type="GO" id="GO:0004100">
    <property type="term" value="F:chitin synthase activity"/>
    <property type="evidence" value="ECO:0007669"/>
    <property type="project" value="UniProtKB-EC"/>
</dbReference>
<organism evidence="16 17">
    <name type="scientific">Bursaphelenchus xylophilus</name>
    <name type="common">Pinewood nematode worm</name>
    <name type="synonym">Aphelenchoides xylophilus</name>
    <dbReference type="NCBI Taxonomy" id="6326"/>
    <lineage>
        <taxon>Eukaryota</taxon>
        <taxon>Metazoa</taxon>
        <taxon>Ecdysozoa</taxon>
        <taxon>Nematoda</taxon>
        <taxon>Chromadorea</taxon>
        <taxon>Rhabditida</taxon>
        <taxon>Tylenchina</taxon>
        <taxon>Tylenchomorpha</taxon>
        <taxon>Aphelenchoidea</taxon>
        <taxon>Aphelenchoididae</taxon>
        <taxon>Bursaphelenchus</taxon>
    </lineage>
</organism>
<evidence type="ECO:0000256" key="13">
    <source>
        <dbReference type="SAM" id="Coils"/>
    </source>
</evidence>
<keyword evidence="10" id="KW-0325">Glycoprotein</keyword>
<evidence type="ECO:0000256" key="10">
    <source>
        <dbReference type="ARBA" id="ARBA00023180"/>
    </source>
</evidence>
<feature type="transmembrane region" description="Helical" evidence="14">
    <location>
        <begin position="81"/>
        <end position="106"/>
    </location>
</feature>
<feature type="transmembrane region" description="Helical" evidence="14">
    <location>
        <begin position="136"/>
        <end position="160"/>
    </location>
</feature>
<name>A0A7I8WUP3_BURXY</name>
<protein>
    <recommendedName>
        <fullName evidence="2">chitin synthase</fullName>
        <ecNumber evidence="2">2.4.1.16</ecNumber>
    </recommendedName>
</protein>
<feature type="transmembrane region" description="Helical" evidence="14">
    <location>
        <begin position="319"/>
        <end position="337"/>
    </location>
</feature>
<comment type="similarity">
    <text evidence="11">Belongs to the chitin synthase family. Class IV subfamily.</text>
</comment>
<feature type="coiled-coil region" evidence="13">
    <location>
        <begin position="1067"/>
        <end position="1094"/>
    </location>
</feature>
<evidence type="ECO:0000256" key="2">
    <source>
        <dbReference type="ARBA" id="ARBA00012543"/>
    </source>
</evidence>
<dbReference type="PANTHER" id="PTHR22914:SF12">
    <property type="entry name" value="CHITIN SYNTHASE CHS-1"/>
    <property type="match status" value="1"/>
</dbReference>
<feature type="transmembrane region" description="Helical" evidence="14">
    <location>
        <begin position="872"/>
        <end position="896"/>
    </location>
</feature>
<dbReference type="PANTHER" id="PTHR22914">
    <property type="entry name" value="CHITIN SYNTHASE"/>
    <property type="match status" value="1"/>
</dbReference>
<dbReference type="Pfam" id="PF23000">
    <property type="entry name" value="ChitinSynthase_IV_N"/>
    <property type="match status" value="1"/>
</dbReference>
<feature type="transmembrane region" description="Helical" evidence="14">
    <location>
        <begin position="991"/>
        <end position="1014"/>
    </location>
</feature>
<evidence type="ECO:0000259" key="15">
    <source>
        <dbReference type="Pfam" id="PF23000"/>
    </source>
</evidence>
<dbReference type="SUPFAM" id="SSF53448">
    <property type="entry name" value="Nucleotide-diphospho-sugar transferases"/>
    <property type="match status" value="1"/>
</dbReference>
<evidence type="ECO:0000313" key="17">
    <source>
        <dbReference type="Proteomes" id="UP000659654"/>
    </source>
</evidence>
<proteinExistence type="inferred from homology"/>
<accession>A0A7I8WUP3</accession>
<keyword evidence="9 14" id="KW-0472">Membrane</keyword>
<keyword evidence="3" id="KW-1003">Cell membrane</keyword>
<dbReference type="CDD" id="cd04190">
    <property type="entry name" value="Chitin_synth_C"/>
    <property type="match status" value="1"/>
</dbReference>
<dbReference type="Proteomes" id="UP000659654">
    <property type="component" value="Unassembled WGS sequence"/>
</dbReference>
<evidence type="ECO:0000256" key="1">
    <source>
        <dbReference type="ARBA" id="ARBA00004651"/>
    </source>
</evidence>
<evidence type="ECO:0000256" key="6">
    <source>
        <dbReference type="ARBA" id="ARBA00022692"/>
    </source>
</evidence>
<sequence length="1357" mass="155403">MLPDPVTTLPLTLTRYVQSKKGVWDDTIYHPFANSVEVYSLLDRGMESRLWDAFRAYPRIVREAYQDDDAVYQRHLQVLKLVIFILGNLTCIIGTFVSKSIIYLLATNIGVIPPQRDIHFLQKCKEPIHNQNATHFAFLCASLWVIQSAPDICAVIFNIYKKNKENDKKSKVLRQIVFLEACRSTGLGLLITGVFPMLDIPRCILLSCAIVMLSYLKRIFNNIINHAFLDQDRSNCSRFLSLMGAFPLIICFFVLASGSMVYVWQDSDNKFLQVLPLSMILCSIGYWESWVDIESKGGFFDTAFRIKYGVKKLNYKTRACCAAIRLICSFCVLYWALRHHGVPVGTLLKSFVHWNSLKGEGRLFFLAYIAVFANYYVRVCSRFLAAMKLRLLPILHPVFITPPIMFIVYHSLCHFLAVCELNSVLHPLRLNLVCKKYATGGGVVPDYWLTPLYMALYLIWSYTFITGETYNVADDIIESMPPMLAGLDVMQSQVIFRYVVDTQFLTEGDEEEDEESDLRIINTDVDKVITLYVCATMWHETHMEMTQMLKSIFKLDEEHSRRLAEKNSKDRIKFRLEVHIYLDDAWENDAECGRIPNAYFKQLFELLIDLTSGDTTSADPHSRVLLNTSYGGRLVMRLNAGTLLFVHLKDKSLIRNKKRWSQVMYMYYLLGHRIMDSHMSVEDKQVQADNTYLLAIDGDSKFEPSAVIKLIHMMNIKSNIGCACGRIHPIGEGIMVWYQKFEYAIAHWFQKSAEHVFGCVLCAPGCFSLFRASALMDDNVMNKYTKTASEPRHFVQYDQGEDRWLSTLLLKQGYRIEYAAAADAETYAPEGFEEFFNQRRRWTPSSVANTIDLLADYRLATKNNESISMMYIAYQMVVIGFSMLGPAIIFSMLVYAQVSAFSIDSATLLYWNAAPIIFFISSCFLAESSFQLAFAKYASVVYAFVMLAVLIATTNQIVLETIFSPTSMFVLGMVLIFLFASFVHPKEFRNILFGLIFFLMIPSTYVFLSLYSLINLNVINWGTREAVNKAMGKEKKTGGFLEGLLKRLGIGEEDSAFSRLMSSYFIQNKNNDTIKELEERLNRTEKMLHEVKDGETLIRGVGGELEKNLDKEKLKEDEHAKAGRLIKKKYDDNKNLDGQPARFLWMDAEYLQGCDRGVLKSAEEKFWDQLIEKYLKPMESSKEEQADIADGLVGLRNRIAFSIILLNGLLVLAVFLLQRHKDVLSIQFTPYDGFKWTKMNETTGKFEKTDEALKVDPLGMGIIFFLFGILIIQAIGMIIHRLNTLVEALHEVSEMEPAKGRSEQFAHHQNVLEEARQMLATVSYEEAHGGQGYVRKGMEDESSNRNVLYKLHKQFNS</sequence>
<feature type="transmembrane region" description="Helical" evidence="14">
    <location>
        <begin position="1199"/>
        <end position="1217"/>
    </location>
</feature>
<evidence type="ECO:0000256" key="11">
    <source>
        <dbReference type="ARBA" id="ARBA00046329"/>
    </source>
</evidence>
<feature type="transmembrane region" description="Helical" evidence="14">
    <location>
        <begin position="389"/>
        <end position="409"/>
    </location>
</feature>
<dbReference type="GO" id="GO:0006031">
    <property type="term" value="P:chitin biosynthetic process"/>
    <property type="evidence" value="ECO:0007669"/>
    <property type="project" value="TreeGrafter"/>
</dbReference>
<keyword evidence="6 14" id="KW-0812">Transmembrane</keyword>
<comment type="subcellular location">
    <subcellularLocation>
        <location evidence="1">Cell membrane</location>
        <topology evidence="1">Multi-pass membrane protein</topology>
    </subcellularLocation>
</comment>
<evidence type="ECO:0000256" key="12">
    <source>
        <dbReference type="ARBA" id="ARBA00048014"/>
    </source>
</evidence>
<dbReference type="InterPro" id="IPR004835">
    <property type="entry name" value="Chitin_synth"/>
</dbReference>
<evidence type="ECO:0000256" key="14">
    <source>
        <dbReference type="SAM" id="Phobius"/>
    </source>
</evidence>
<evidence type="ECO:0000256" key="4">
    <source>
        <dbReference type="ARBA" id="ARBA00022676"/>
    </source>
</evidence>
<feature type="transmembrane region" description="Helical" evidence="14">
    <location>
        <begin position="240"/>
        <end position="264"/>
    </location>
</feature>
<evidence type="ECO:0000256" key="7">
    <source>
        <dbReference type="ARBA" id="ARBA00022989"/>
    </source>
</evidence>
<dbReference type="EMBL" id="CAJFDI010000004">
    <property type="protein sequence ID" value="CAD5227004.1"/>
    <property type="molecule type" value="Genomic_DNA"/>
</dbReference>
<dbReference type="InterPro" id="IPR029044">
    <property type="entry name" value="Nucleotide-diphossugar_trans"/>
</dbReference>
<evidence type="ECO:0000256" key="8">
    <source>
        <dbReference type="ARBA" id="ARBA00023054"/>
    </source>
</evidence>
<dbReference type="Pfam" id="PF03142">
    <property type="entry name" value="Chitin_synth_2"/>
    <property type="match status" value="1"/>
</dbReference>
<reference evidence="16" key="1">
    <citation type="submission" date="2020-09" db="EMBL/GenBank/DDBJ databases">
        <authorList>
            <person name="Kikuchi T."/>
        </authorList>
    </citation>
    <scope>NUCLEOTIDE SEQUENCE</scope>
    <source>
        <strain evidence="16">Ka4C1</strain>
    </source>
</reference>
<comment type="catalytic activity">
    <reaction evidence="12">
        <text>[(1-&gt;4)-N-acetyl-beta-D-glucosaminyl](n) + UDP-N-acetyl-alpha-D-glucosamine = [(1-&gt;4)-N-acetyl-beta-D-glucosaminyl](n+1) + UDP + H(+)</text>
        <dbReference type="Rhea" id="RHEA:16637"/>
        <dbReference type="Rhea" id="RHEA-COMP:9593"/>
        <dbReference type="Rhea" id="RHEA-COMP:9595"/>
        <dbReference type="ChEBI" id="CHEBI:15378"/>
        <dbReference type="ChEBI" id="CHEBI:17029"/>
        <dbReference type="ChEBI" id="CHEBI:57705"/>
        <dbReference type="ChEBI" id="CHEBI:58223"/>
        <dbReference type="EC" id="2.4.1.16"/>
    </reaction>
</comment>